<protein>
    <recommendedName>
        <fullName evidence="4">2-amino-4-hydroxy-6-hydroxymethyldihydropteridine pyrophosphokinase</fullName>
        <ecNumber evidence="3">2.7.6.3</ecNumber>
    </recommendedName>
    <alternativeName>
        <fullName evidence="11">6-hydroxymethyl-7,8-dihydropterin pyrophosphokinase</fullName>
    </alternativeName>
    <alternativeName>
        <fullName evidence="12">7,8-dihydro-6-hydroxymethylpterin-pyrophosphokinase</fullName>
    </alternativeName>
</protein>
<evidence type="ECO:0000256" key="12">
    <source>
        <dbReference type="ARBA" id="ARBA00033413"/>
    </source>
</evidence>
<proteinExistence type="inferred from homology"/>
<comment type="similarity">
    <text evidence="2">Belongs to the HPPK family.</text>
</comment>
<dbReference type="CDD" id="cd00483">
    <property type="entry name" value="HPPK"/>
    <property type="match status" value="1"/>
</dbReference>
<evidence type="ECO:0000256" key="5">
    <source>
        <dbReference type="ARBA" id="ARBA00022679"/>
    </source>
</evidence>
<dbReference type="RefSeq" id="WP_264136489.1">
    <property type="nucleotide sequence ID" value="NZ_JAOYOD010000001.1"/>
</dbReference>
<comment type="function">
    <text evidence="10">Catalyzes the transfer of pyrophosphate from adenosine triphosphate (ATP) to 6-hydroxymethyl-7,8-dihydropterin, an enzymatic step in folate biosynthesis pathway.</text>
</comment>
<gene>
    <name evidence="14" type="primary">folK</name>
    <name evidence="14" type="ORF">N7U62_03480</name>
</gene>
<keyword evidence="9" id="KW-0289">Folate biosynthesis</keyword>
<evidence type="ECO:0000256" key="7">
    <source>
        <dbReference type="ARBA" id="ARBA00022777"/>
    </source>
</evidence>
<dbReference type="InterPro" id="IPR035907">
    <property type="entry name" value="Hppk_sf"/>
</dbReference>
<dbReference type="PANTHER" id="PTHR43071:SF1">
    <property type="entry name" value="2-AMINO-4-HYDROXY-6-HYDROXYMETHYLDIHYDROPTERIDINE PYROPHOSPHOKINASE"/>
    <property type="match status" value="1"/>
</dbReference>
<evidence type="ECO:0000256" key="1">
    <source>
        <dbReference type="ARBA" id="ARBA00005051"/>
    </source>
</evidence>
<dbReference type="InterPro" id="IPR000550">
    <property type="entry name" value="Hppk"/>
</dbReference>
<dbReference type="EMBL" id="JAOYOD010000001">
    <property type="protein sequence ID" value="MCV9385705.1"/>
    <property type="molecule type" value="Genomic_DNA"/>
</dbReference>
<dbReference type="Pfam" id="PF01288">
    <property type="entry name" value="HPPK"/>
    <property type="match status" value="1"/>
</dbReference>
<dbReference type="EC" id="2.7.6.3" evidence="3"/>
<evidence type="ECO:0000256" key="8">
    <source>
        <dbReference type="ARBA" id="ARBA00022840"/>
    </source>
</evidence>
<comment type="pathway">
    <text evidence="1">Cofactor biosynthesis; tetrahydrofolate biosynthesis; 2-amino-4-hydroxy-6-hydroxymethyl-7,8-dihydropteridine diphosphate from 7,8-dihydroneopterin triphosphate: step 4/4.</text>
</comment>
<dbReference type="Gene3D" id="3.30.70.560">
    <property type="entry name" value="7,8-Dihydro-6-hydroxymethylpterin-pyrophosphokinase HPPK"/>
    <property type="match status" value="1"/>
</dbReference>
<feature type="domain" description="7,8-dihydro-6-hydroxymethylpterin-pyrophosphokinase" evidence="13">
    <location>
        <begin position="5"/>
        <end position="131"/>
    </location>
</feature>
<sequence>MSTCYLLLGTNLGEKETNLRRAFESISTEIGPVITSSSIYFTSAWGKQDQDDFLNQVLKVETELPVIEVLRLCLTIEKEHGRVRYERWGTRLIDIDVLYFDDQVVNQSNLIIPHPEIQNRRFTLVPLVEIAADLVHPILQKTQSELLEICPDQLEVKAL</sequence>
<name>A0ABT3CPR7_9BACT</name>
<keyword evidence="6" id="KW-0547">Nucleotide-binding</keyword>
<evidence type="ECO:0000256" key="2">
    <source>
        <dbReference type="ARBA" id="ARBA00005810"/>
    </source>
</evidence>
<evidence type="ECO:0000256" key="10">
    <source>
        <dbReference type="ARBA" id="ARBA00029409"/>
    </source>
</evidence>
<evidence type="ECO:0000313" key="15">
    <source>
        <dbReference type="Proteomes" id="UP001300692"/>
    </source>
</evidence>
<dbReference type="Proteomes" id="UP001300692">
    <property type="component" value="Unassembled WGS sequence"/>
</dbReference>
<evidence type="ECO:0000256" key="3">
    <source>
        <dbReference type="ARBA" id="ARBA00013253"/>
    </source>
</evidence>
<accession>A0ABT3CPR7</accession>
<evidence type="ECO:0000256" key="6">
    <source>
        <dbReference type="ARBA" id="ARBA00022741"/>
    </source>
</evidence>
<keyword evidence="8" id="KW-0067">ATP-binding</keyword>
<comment type="caution">
    <text evidence="14">The sequence shown here is derived from an EMBL/GenBank/DDBJ whole genome shotgun (WGS) entry which is preliminary data.</text>
</comment>
<reference evidence="14 15" key="1">
    <citation type="submission" date="2022-10" db="EMBL/GenBank/DDBJ databases">
        <title>Comparative genomics and taxonomic characterization of three novel marine species of genus Reichenbachiella exhibiting antioxidant and polysaccharide degradation activities.</title>
        <authorList>
            <person name="Muhammad N."/>
            <person name="Lee Y.-J."/>
            <person name="Ko J."/>
            <person name="Kim S.-G."/>
        </authorList>
    </citation>
    <scope>NUCLEOTIDE SEQUENCE [LARGE SCALE GENOMIC DNA]</scope>
    <source>
        <strain evidence="14 15">ABR2-5</strain>
    </source>
</reference>
<organism evidence="14 15">
    <name type="scientific">Reichenbachiella ulvae</name>
    <dbReference type="NCBI Taxonomy" id="2980104"/>
    <lineage>
        <taxon>Bacteria</taxon>
        <taxon>Pseudomonadati</taxon>
        <taxon>Bacteroidota</taxon>
        <taxon>Cytophagia</taxon>
        <taxon>Cytophagales</taxon>
        <taxon>Reichenbachiellaceae</taxon>
        <taxon>Reichenbachiella</taxon>
    </lineage>
</organism>
<dbReference type="NCBIfam" id="TIGR01498">
    <property type="entry name" value="folK"/>
    <property type="match status" value="1"/>
</dbReference>
<evidence type="ECO:0000313" key="14">
    <source>
        <dbReference type="EMBL" id="MCV9385705.1"/>
    </source>
</evidence>
<dbReference type="GO" id="GO:0003848">
    <property type="term" value="F:2-amino-4-hydroxy-6-hydroxymethyldihydropteridine diphosphokinase activity"/>
    <property type="evidence" value="ECO:0007669"/>
    <property type="project" value="UniProtKB-EC"/>
</dbReference>
<evidence type="ECO:0000259" key="13">
    <source>
        <dbReference type="Pfam" id="PF01288"/>
    </source>
</evidence>
<dbReference type="SUPFAM" id="SSF55083">
    <property type="entry name" value="6-hydroxymethyl-7,8-dihydropterin pyrophosphokinase, HPPK"/>
    <property type="match status" value="1"/>
</dbReference>
<keyword evidence="7" id="KW-0418">Kinase</keyword>
<evidence type="ECO:0000256" key="9">
    <source>
        <dbReference type="ARBA" id="ARBA00022909"/>
    </source>
</evidence>
<evidence type="ECO:0000256" key="4">
    <source>
        <dbReference type="ARBA" id="ARBA00016218"/>
    </source>
</evidence>
<evidence type="ECO:0000256" key="11">
    <source>
        <dbReference type="ARBA" id="ARBA00029766"/>
    </source>
</evidence>
<keyword evidence="5 14" id="KW-0808">Transferase</keyword>
<keyword evidence="15" id="KW-1185">Reference proteome</keyword>
<dbReference type="PANTHER" id="PTHR43071">
    <property type="entry name" value="2-AMINO-4-HYDROXY-6-HYDROXYMETHYLDIHYDROPTERIDINE PYROPHOSPHOKINASE"/>
    <property type="match status" value="1"/>
</dbReference>